<comment type="subcellular location">
    <subcellularLocation>
        <location evidence="1">Membrane</location>
        <topology evidence="1">Multi-pass membrane protein</topology>
    </subcellularLocation>
</comment>
<accession>W7YCU3</accession>
<evidence type="ECO:0000256" key="6">
    <source>
        <dbReference type="SAM" id="Phobius"/>
    </source>
</evidence>
<evidence type="ECO:0000256" key="5">
    <source>
        <dbReference type="ARBA" id="ARBA00023136"/>
    </source>
</evidence>
<keyword evidence="3 6" id="KW-0812">Transmembrane</keyword>
<proteinExistence type="inferred from homology"/>
<feature type="transmembrane region" description="Helical" evidence="6">
    <location>
        <begin position="9"/>
        <end position="30"/>
    </location>
</feature>
<keyword evidence="4 6" id="KW-1133">Transmembrane helix</keyword>
<dbReference type="InterPro" id="IPR006696">
    <property type="entry name" value="DUF423"/>
</dbReference>
<evidence type="ECO:0008006" key="9">
    <source>
        <dbReference type="Google" id="ProtNLM"/>
    </source>
</evidence>
<dbReference type="Pfam" id="PF04241">
    <property type="entry name" value="DUF423"/>
    <property type="match status" value="1"/>
</dbReference>
<evidence type="ECO:0000313" key="8">
    <source>
        <dbReference type="Proteomes" id="UP000019364"/>
    </source>
</evidence>
<dbReference type="PANTHER" id="PTHR43461:SF1">
    <property type="entry name" value="TRANSMEMBRANE PROTEIN 256"/>
    <property type="match status" value="1"/>
</dbReference>
<dbReference type="STRING" id="1236976.JCM16418_228"/>
<reference evidence="7 8" key="1">
    <citation type="journal article" date="2014" name="Genome Announc.">
        <title>Draft Genome Sequence of Paenibacillus pini JCM 16418T, Isolated from the Rhizosphere of Pine Tree.</title>
        <authorList>
            <person name="Yuki M."/>
            <person name="Oshima K."/>
            <person name="Suda W."/>
            <person name="Oshida Y."/>
            <person name="Kitamura K."/>
            <person name="Iida Y."/>
            <person name="Hattori M."/>
            <person name="Ohkuma M."/>
        </authorList>
    </citation>
    <scope>NUCLEOTIDE SEQUENCE [LARGE SCALE GENOMIC DNA]</scope>
    <source>
        <strain evidence="7 8">JCM 16418</strain>
    </source>
</reference>
<organism evidence="7 8">
    <name type="scientific">Paenibacillus pini JCM 16418</name>
    <dbReference type="NCBI Taxonomy" id="1236976"/>
    <lineage>
        <taxon>Bacteria</taxon>
        <taxon>Bacillati</taxon>
        <taxon>Bacillota</taxon>
        <taxon>Bacilli</taxon>
        <taxon>Bacillales</taxon>
        <taxon>Paenibacillaceae</taxon>
        <taxon>Paenibacillus</taxon>
    </lineage>
</organism>
<gene>
    <name evidence="7" type="ORF">JCM16418_228</name>
</gene>
<dbReference type="PANTHER" id="PTHR43461">
    <property type="entry name" value="TRANSMEMBRANE PROTEIN 256"/>
    <property type="match status" value="1"/>
</dbReference>
<evidence type="ECO:0000313" key="7">
    <source>
        <dbReference type="EMBL" id="GAF06277.1"/>
    </source>
</evidence>
<comment type="similarity">
    <text evidence="2">Belongs to the UPF0382 family.</text>
</comment>
<feature type="transmembrane region" description="Helical" evidence="6">
    <location>
        <begin position="100"/>
        <end position="121"/>
    </location>
</feature>
<feature type="transmembrane region" description="Helical" evidence="6">
    <location>
        <begin position="74"/>
        <end position="94"/>
    </location>
</feature>
<comment type="caution">
    <text evidence="7">The sequence shown here is derived from an EMBL/GenBank/DDBJ whole genome shotgun (WGS) entry which is preliminary data.</text>
</comment>
<dbReference type="EMBL" id="BAVZ01000001">
    <property type="protein sequence ID" value="GAF06277.1"/>
    <property type="molecule type" value="Genomic_DNA"/>
</dbReference>
<protein>
    <recommendedName>
        <fullName evidence="9">DUF423 domain-containing protein</fullName>
    </recommendedName>
</protein>
<keyword evidence="8" id="KW-1185">Reference proteome</keyword>
<dbReference type="eggNOG" id="COG2363">
    <property type="taxonomic scope" value="Bacteria"/>
</dbReference>
<feature type="transmembrane region" description="Helical" evidence="6">
    <location>
        <begin position="50"/>
        <end position="67"/>
    </location>
</feature>
<dbReference type="GO" id="GO:0005886">
    <property type="term" value="C:plasma membrane"/>
    <property type="evidence" value="ECO:0007669"/>
    <property type="project" value="TreeGrafter"/>
</dbReference>
<dbReference type="AlphaFoldDB" id="W7YCU3"/>
<keyword evidence="5 6" id="KW-0472">Membrane</keyword>
<evidence type="ECO:0000256" key="4">
    <source>
        <dbReference type="ARBA" id="ARBA00022989"/>
    </source>
</evidence>
<evidence type="ECO:0000256" key="2">
    <source>
        <dbReference type="ARBA" id="ARBA00009694"/>
    </source>
</evidence>
<evidence type="ECO:0000256" key="1">
    <source>
        <dbReference type="ARBA" id="ARBA00004141"/>
    </source>
</evidence>
<sequence>MEALQRKFMILGTLMAMLSVAIGAFGAHMLEPIVGKSAVEVYETGVQYQMMHALGLILIAFAAGSWGDSRRLNFAGWLLFVGIILFSGSLYALTISGVKILGAITPIGGVAFIIGWLLFMIEAYSRKKQ</sequence>
<evidence type="ECO:0000256" key="3">
    <source>
        <dbReference type="ARBA" id="ARBA00022692"/>
    </source>
</evidence>
<dbReference type="Proteomes" id="UP000019364">
    <property type="component" value="Unassembled WGS sequence"/>
</dbReference>
<name>W7YCU3_9BACL</name>